<dbReference type="GO" id="GO:0030686">
    <property type="term" value="C:90S preribosome"/>
    <property type="evidence" value="ECO:0007669"/>
    <property type="project" value="InterPro"/>
</dbReference>
<dbReference type="GO" id="GO:0032040">
    <property type="term" value="C:small-subunit processome"/>
    <property type="evidence" value="ECO:0007669"/>
    <property type="project" value="TreeGrafter"/>
</dbReference>
<dbReference type="PANTHER" id="PTHR44163">
    <property type="entry name" value="U3 SMALL NUCLEOLAR RNA-ASSOCIATED PROTEIN 4 HOMOLOG"/>
    <property type="match status" value="1"/>
</dbReference>
<name>A0A0A9YIA3_LYGHE</name>
<dbReference type="EMBL" id="GBHO01010807">
    <property type="protein sequence ID" value="JAG32797.1"/>
    <property type="molecule type" value="Transcribed_RNA"/>
</dbReference>
<organism evidence="2">
    <name type="scientific">Lygus hesperus</name>
    <name type="common">Western plant bug</name>
    <dbReference type="NCBI Taxonomy" id="30085"/>
    <lineage>
        <taxon>Eukaryota</taxon>
        <taxon>Metazoa</taxon>
        <taxon>Ecdysozoa</taxon>
        <taxon>Arthropoda</taxon>
        <taxon>Hexapoda</taxon>
        <taxon>Insecta</taxon>
        <taxon>Pterygota</taxon>
        <taxon>Neoptera</taxon>
        <taxon>Paraneoptera</taxon>
        <taxon>Hemiptera</taxon>
        <taxon>Heteroptera</taxon>
        <taxon>Panheteroptera</taxon>
        <taxon>Cimicomorpha</taxon>
        <taxon>Miridae</taxon>
        <taxon>Mirini</taxon>
        <taxon>Lygus</taxon>
    </lineage>
</organism>
<evidence type="ECO:0000259" key="1">
    <source>
        <dbReference type="Pfam" id="PF12894"/>
    </source>
</evidence>
<proteinExistence type="predicted"/>
<dbReference type="SMART" id="SM00320">
    <property type="entry name" value="WD40"/>
    <property type="match status" value="10"/>
</dbReference>
<dbReference type="PANTHER" id="PTHR44163:SF1">
    <property type="entry name" value="U3 SMALL NUCLEOLAR RNA-ASSOCIATED PROTEIN 4 HOMOLOG"/>
    <property type="match status" value="1"/>
</dbReference>
<dbReference type="GO" id="GO:0003723">
    <property type="term" value="F:RNA binding"/>
    <property type="evidence" value="ECO:0007669"/>
    <property type="project" value="TreeGrafter"/>
</dbReference>
<dbReference type="Gene3D" id="2.130.10.10">
    <property type="entry name" value="YVTN repeat-like/Quinoprotein amine dehydrogenase"/>
    <property type="match status" value="3"/>
</dbReference>
<dbReference type="InterPro" id="IPR015943">
    <property type="entry name" value="WD40/YVTN_repeat-like_dom_sf"/>
</dbReference>
<dbReference type="GO" id="GO:0034455">
    <property type="term" value="C:t-UTP complex"/>
    <property type="evidence" value="ECO:0007669"/>
    <property type="project" value="TreeGrafter"/>
</dbReference>
<gene>
    <name evidence="2" type="primary">CIRH1A</name>
    <name evidence="2" type="ORF">CM83_55912</name>
</gene>
<evidence type="ECO:0000313" key="2">
    <source>
        <dbReference type="EMBL" id="JAG32797.1"/>
    </source>
</evidence>
<dbReference type="SUPFAM" id="SSF50978">
    <property type="entry name" value="WD40 repeat-like"/>
    <property type="match status" value="2"/>
</dbReference>
<feature type="domain" description="Anaphase-promoting complex subunit 4-like WD40" evidence="1">
    <location>
        <begin position="113"/>
        <end position="184"/>
    </location>
</feature>
<dbReference type="GO" id="GO:0000462">
    <property type="term" value="P:maturation of SSU-rRNA from tricistronic rRNA transcript (SSU-rRNA, 5.8S rRNA, LSU-rRNA)"/>
    <property type="evidence" value="ECO:0007669"/>
    <property type="project" value="InterPro"/>
</dbReference>
<protein>
    <submittedName>
        <fullName evidence="2">Cirhin</fullName>
    </submittedName>
</protein>
<reference evidence="2" key="2">
    <citation type="submission" date="2014-07" db="EMBL/GenBank/DDBJ databases">
        <authorList>
            <person name="Hull J."/>
        </authorList>
    </citation>
    <scope>NUCLEOTIDE SEQUENCE</scope>
</reference>
<accession>A0A0A9YIA3</accession>
<dbReference type="InterPro" id="IPR001680">
    <property type="entry name" value="WD40_rpt"/>
</dbReference>
<dbReference type="InterPro" id="IPR024977">
    <property type="entry name" value="Apc4-like_WD40_dom"/>
</dbReference>
<dbReference type="InterPro" id="IPR036322">
    <property type="entry name" value="WD40_repeat_dom_sf"/>
</dbReference>
<reference evidence="2" key="1">
    <citation type="journal article" date="2014" name="PLoS ONE">
        <title>Transcriptome-Based Identification of ABC Transporters in the Western Tarnished Plant Bug Lygus hesperus.</title>
        <authorList>
            <person name="Hull J.J."/>
            <person name="Chaney K."/>
            <person name="Geib S.M."/>
            <person name="Fabrick J.A."/>
            <person name="Brent C.S."/>
            <person name="Walsh D."/>
            <person name="Lavine L.C."/>
        </authorList>
    </citation>
    <scope>NUCLEOTIDE SEQUENCE</scope>
</reference>
<dbReference type="Pfam" id="PF00400">
    <property type="entry name" value="WD40"/>
    <property type="match status" value="1"/>
</dbReference>
<dbReference type="AlphaFoldDB" id="A0A0A9YIA3"/>
<dbReference type="Pfam" id="PF12894">
    <property type="entry name" value="ANAPC4_WD40"/>
    <property type="match status" value="1"/>
</dbReference>
<dbReference type="InterPro" id="IPR046351">
    <property type="entry name" value="UTP4"/>
</dbReference>
<sequence>MSTEVHSVRFYHPEPCEVKCLASDDDNDQLAVARTDNSIEIWNIATTPHVVRTILDTYGTVESLAWFEKRLFSVGLQGSVIEYDMLYQNPKSMHPLTSGSGWCVAVHKKNKQLAAGTEDGYINVFDILNDEIVYNRLLDKQEGRVQCLAWDPKGEFIVTGSVDTVRVWQVSTGHAIHRMTTGRSMNNVETRVWAIAVAKDFTIITGDSRGKLCFWDGKMGVSIASYQSHKADVLSVCVSKKGNAVHCAGVDPLIASYERVKMRGTEERRKWVKSIHRVIHEHDVRSLVLVDEKLFSAGVDGYLAMSSYPPKMLVKYPPLLQSPSAYSASRAKCLLLRYPQSLELWKLGGSEPTKLLEWQPRNNNRIRSAALASNAKWMAVSTQERFGLFSLTIKDKPAITKCKIDTKENLSASCISFSHDASTLGIATIDGDIYIIGLDQKPDIKFRYRPLKDKKLTATISHLVLSADGLYAVAADLNCNVIIWAKGEVYSKLPTYTCSITAMSIQPSTNNLIVVHADHKIMEYSIKKRKYTSFSRRIHDNLPAQWLNRSYPVHTITFDSRNDDIVMLGDDSTIMVMNKKKELPVPEAKIPRISSGGKDSIVDDCSENSNQHHPMHQSPTTAFHVIKKYKHLVYFGELAEGEIVAVEINPLKLLEKLPTNFRQKQFGRM</sequence>